<feature type="compositionally biased region" description="Pro residues" evidence="2">
    <location>
        <begin position="192"/>
        <end position="204"/>
    </location>
</feature>
<feature type="region of interest" description="Disordered" evidence="2">
    <location>
        <begin position="387"/>
        <end position="412"/>
    </location>
</feature>
<reference evidence="3 4" key="1">
    <citation type="submission" date="2014-03" db="EMBL/GenBank/DDBJ databases">
        <title>Draft genome of the hookworm Oesophagostomum dentatum.</title>
        <authorList>
            <person name="Mitreva M."/>
        </authorList>
    </citation>
    <scope>NUCLEOTIDE SEQUENCE [LARGE SCALE GENOMIC DNA]</scope>
    <source>
        <strain evidence="3 4">OD-Hann</strain>
    </source>
</reference>
<dbReference type="EMBL" id="KN549889">
    <property type="protein sequence ID" value="KHJ95670.1"/>
    <property type="molecule type" value="Genomic_DNA"/>
</dbReference>
<evidence type="ECO:0000256" key="1">
    <source>
        <dbReference type="SAM" id="Coils"/>
    </source>
</evidence>
<dbReference type="AlphaFoldDB" id="A0A0B1TJW6"/>
<keyword evidence="1" id="KW-0175">Coiled coil</keyword>
<feature type="coiled-coil region" evidence="1">
    <location>
        <begin position="93"/>
        <end position="152"/>
    </location>
</feature>
<evidence type="ECO:0000313" key="4">
    <source>
        <dbReference type="Proteomes" id="UP000053660"/>
    </source>
</evidence>
<feature type="compositionally biased region" description="Basic residues" evidence="2">
    <location>
        <begin position="398"/>
        <end position="408"/>
    </location>
</feature>
<protein>
    <submittedName>
        <fullName evidence="3">Uncharacterized protein</fullName>
    </submittedName>
</protein>
<dbReference type="Proteomes" id="UP000053660">
    <property type="component" value="Unassembled WGS sequence"/>
</dbReference>
<evidence type="ECO:0000256" key="2">
    <source>
        <dbReference type="SAM" id="MobiDB-lite"/>
    </source>
</evidence>
<proteinExistence type="predicted"/>
<feature type="region of interest" description="Disordered" evidence="2">
    <location>
        <begin position="433"/>
        <end position="452"/>
    </location>
</feature>
<sequence>MGQSGIFVVGITARIDLHVKEKEAVEERADGYLRDICARDRDVILANKARDKAERKLNDTLYVANNAKCAHCQISDKMRKHLTDVVAEKTVLLEKCQKECIDAKKRAEQADRISQILSKDSEKLKFELSRWKSDAERNITEITRLKEELRRTSAPMFDKTMLNTSQPRGVRNPSPNDSVKASENTEEELLLRPPPAPPIMPTPPEEPDSLPASCTPKVIVVIPISFPQMRSLPLQERRPERSPPVSFFNSPSTTSRHGMLPSSLPRSHPFNGPLISNNSTSGRLNGPSSSPSNSDAANLARRNGEKMKGAISSKAAELLQVSADEDAGLQRRKTDQLCPHDTAPMIGKLPSRMCKKNVKVGSSSAKVQKTNATATQEVDEMPQSKIAPATPKVTGKPGKAKNKKKKLLGKQVPHTKVAPSLMSLHGPPPFNGPVSFFGSTSHAGKKPSEPHPAETMCVLKLFSGN</sequence>
<evidence type="ECO:0000313" key="3">
    <source>
        <dbReference type="EMBL" id="KHJ95670.1"/>
    </source>
</evidence>
<feature type="region of interest" description="Disordered" evidence="2">
    <location>
        <begin position="160"/>
        <end position="212"/>
    </location>
</feature>
<feature type="compositionally biased region" description="Polar residues" evidence="2">
    <location>
        <begin position="360"/>
        <end position="376"/>
    </location>
</feature>
<feature type="compositionally biased region" description="Low complexity" evidence="2">
    <location>
        <begin position="281"/>
        <end position="294"/>
    </location>
</feature>
<dbReference type="OrthoDB" id="5856533at2759"/>
<accession>A0A0B1TJW6</accession>
<feature type="compositionally biased region" description="Polar residues" evidence="2">
    <location>
        <begin position="247"/>
        <end position="256"/>
    </location>
</feature>
<keyword evidence="4" id="KW-1185">Reference proteome</keyword>
<name>A0A0B1TJW6_OESDE</name>
<organism evidence="3 4">
    <name type="scientific">Oesophagostomum dentatum</name>
    <name type="common">Nodular worm</name>
    <dbReference type="NCBI Taxonomy" id="61180"/>
    <lineage>
        <taxon>Eukaryota</taxon>
        <taxon>Metazoa</taxon>
        <taxon>Ecdysozoa</taxon>
        <taxon>Nematoda</taxon>
        <taxon>Chromadorea</taxon>
        <taxon>Rhabditida</taxon>
        <taxon>Rhabditina</taxon>
        <taxon>Rhabditomorpha</taxon>
        <taxon>Strongyloidea</taxon>
        <taxon>Strongylidae</taxon>
        <taxon>Oesophagostomum</taxon>
    </lineage>
</organism>
<feature type="compositionally biased region" description="Polar residues" evidence="2">
    <location>
        <begin position="161"/>
        <end position="182"/>
    </location>
</feature>
<feature type="region of interest" description="Disordered" evidence="2">
    <location>
        <begin position="360"/>
        <end position="379"/>
    </location>
</feature>
<gene>
    <name evidence="3" type="ORF">OESDEN_04383</name>
</gene>
<feature type="region of interest" description="Disordered" evidence="2">
    <location>
        <begin position="233"/>
        <end position="311"/>
    </location>
</feature>